<evidence type="ECO:0000313" key="1">
    <source>
        <dbReference type="EMBL" id="KAG0142497.1"/>
    </source>
</evidence>
<gene>
    <name evidence="1" type="ORF">CROQUDRAFT_50211</name>
</gene>
<evidence type="ECO:0000313" key="2">
    <source>
        <dbReference type="Proteomes" id="UP000886653"/>
    </source>
</evidence>
<protein>
    <submittedName>
        <fullName evidence="1">Uncharacterized protein</fullName>
    </submittedName>
</protein>
<accession>A0A9P6NBD8</accession>
<feature type="non-terminal residue" evidence="1">
    <location>
        <position position="1"/>
    </location>
</feature>
<sequence>SVLHELPYWKGIDYHVVDSMHDILLGLLDHHCHQFWCMTNNNDLEQLASHIPKIEHAELEVKPSKLPTSCAETEVHQ</sequence>
<dbReference type="Proteomes" id="UP000886653">
    <property type="component" value="Unassembled WGS sequence"/>
</dbReference>
<name>A0A9P6NBD8_9BASI</name>
<reference evidence="1" key="1">
    <citation type="submission" date="2013-11" db="EMBL/GenBank/DDBJ databases">
        <title>Genome sequence of the fusiform rust pathogen reveals effectors for host alternation and coevolution with pine.</title>
        <authorList>
            <consortium name="DOE Joint Genome Institute"/>
            <person name="Smith K."/>
            <person name="Pendleton A."/>
            <person name="Kubisiak T."/>
            <person name="Anderson C."/>
            <person name="Salamov A."/>
            <person name="Aerts A."/>
            <person name="Riley R."/>
            <person name="Clum A."/>
            <person name="Lindquist E."/>
            <person name="Ence D."/>
            <person name="Campbell M."/>
            <person name="Kronenberg Z."/>
            <person name="Feau N."/>
            <person name="Dhillon B."/>
            <person name="Hamelin R."/>
            <person name="Burleigh J."/>
            <person name="Smith J."/>
            <person name="Yandell M."/>
            <person name="Nelson C."/>
            <person name="Grigoriev I."/>
            <person name="Davis J."/>
        </authorList>
    </citation>
    <scope>NUCLEOTIDE SEQUENCE</scope>
    <source>
        <strain evidence="1">G11</strain>
    </source>
</reference>
<comment type="caution">
    <text evidence="1">The sequence shown here is derived from an EMBL/GenBank/DDBJ whole genome shotgun (WGS) entry which is preliminary data.</text>
</comment>
<organism evidence="1 2">
    <name type="scientific">Cronartium quercuum f. sp. fusiforme G11</name>
    <dbReference type="NCBI Taxonomy" id="708437"/>
    <lineage>
        <taxon>Eukaryota</taxon>
        <taxon>Fungi</taxon>
        <taxon>Dikarya</taxon>
        <taxon>Basidiomycota</taxon>
        <taxon>Pucciniomycotina</taxon>
        <taxon>Pucciniomycetes</taxon>
        <taxon>Pucciniales</taxon>
        <taxon>Coleosporiaceae</taxon>
        <taxon>Cronartium</taxon>
    </lineage>
</organism>
<keyword evidence="2" id="KW-1185">Reference proteome</keyword>
<dbReference type="OrthoDB" id="3269001at2759"/>
<dbReference type="AlphaFoldDB" id="A0A9P6NBD8"/>
<dbReference type="EMBL" id="MU167346">
    <property type="protein sequence ID" value="KAG0142497.1"/>
    <property type="molecule type" value="Genomic_DNA"/>
</dbReference>
<proteinExistence type="predicted"/>